<feature type="domain" description="Autotransporter" evidence="3">
    <location>
        <begin position="1762"/>
        <end position="2048"/>
    </location>
</feature>
<dbReference type="InterPro" id="IPR038765">
    <property type="entry name" value="Papain-like_cys_pep_sf"/>
</dbReference>
<proteinExistence type="predicted"/>
<feature type="signal peptide" evidence="2">
    <location>
        <begin position="1"/>
        <end position="21"/>
    </location>
</feature>
<feature type="chain" id="PRO_5038800341" evidence="2">
    <location>
        <begin position="22"/>
        <end position="2048"/>
    </location>
</feature>
<dbReference type="EMBL" id="DXFQ01000037">
    <property type="protein sequence ID" value="HIX19419.1"/>
    <property type="molecule type" value="Genomic_DNA"/>
</dbReference>
<gene>
    <name evidence="4" type="ORF">H9862_02305</name>
</gene>
<dbReference type="SUPFAM" id="SSF103515">
    <property type="entry name" value="Autotransporter"/>
    <property type="match status" value="1"/>
</dbReference>
<dbReference type="SMART" id="SM00869">
    <property type="entry name" value="Autotransporter"/>
    <property type="match status" value="1"/>
</dbReference>
<sequence>MKLRSLSVILLLQALPSLVYAASTDSSLGSVILPDAQGSLRFVAAGVNVADISSSDRFYDNGKGYYWQEESLYEKAMEEYRKAGDWSFLGDLTSRVPESANENGEFYVNLTNDGDSCWYNAGSNVLQYWQSYYGVFYRGVGDNGTDNALPYGHTYAEHYLEALAGTQSLQVDMLFYDNWVDDGGNTEMSASWYLAGDTSFPELNDNAASAGFFRDYFAATAPCVMEFRDEGFSMSELRDLLIDGLGLTANADGSFTQSEVGRIIDFGISSDAGGHAITCYGAEFDAAGNVTSVLIANSDDTVYGTERLYLKSENGRVYLYSDEACEQRWDYADEEDWYVDLIGYINTPDSLRRMYAQYTDAQNPLVWNGSNGSWDADAPAADPDLLPTEATGWDVYVTEGAFTDYYHSWYDASRPLEFGDRGLGGEIEVKGNITAGALSFNSDAYRYSLRGEGDNTVTAASLNITGKGGVTLSAVNLSVSEATISAGSLTLGSGAALTGGELCVTGGSSLVFDGGSLGSSEALFGSGSLLAVSGNGGSFTGNSLTLGQGATLTMDLSSGAGQTEALLSVSGQMNLTGSVFLMLGEQPEEGAVYCLMDFTGGTAPSNWQSMFTGYTGTLELSDNVLYLINNEDVLYWKGGNGTWETPSWSSSQGGADSLEFRDGAFVCLMGASTSEAIEIQETHQVRGMSFDGRYVLYTLSDVSLEGLSKLELKENAAVELGVETDMSQATVSLAAGSELVLYSSAEMRLLKNEGSLVLQSGDLSLREATQSSGSITLSDGSITLGGAANSLGALNASGELRASGTLRLTDAAGVSSVGSVSAADLSIAAEAGHRLRLGSDSSLRDVQGGAWELGGRLELAASSSVDELDFGTQGSLSLGSGASVSVSGEVRGTGSVIIAQPHEAATPYLSAGSVSTGCLIDFCGVQDSSILSELTSGQKLVLATVSGDNAGSYSFDGKTETQIGDYHYSLVQQNRQVYILPHLDINEWVGQSGASWMTADAWTSAASPDRDTKLSFQGAGDALVTLGEARADEVIVEYNLDDKPEGYTWENGSLSAASLSVRSGSVTLADTASATLQSTQVSGDGQLIILGRLETAEMQATAVTLDGAGTLTLGSGSSVQQLLAGANSVGTTLAVSGGSVSIGTAAVDGVSVADGATLRATSLTLTGSNSAVTGAVQADELTVALAGCSLGTLMVDSLIFSDIGTAGARDAALTVSSLTSLTPEEDVRLNFSSLNVSEDGVYTLLSCTSAPSSGFVLTEAAKQYLSSLRFNAELVVDGNSVALELDTLGAMVWRTNMAADETGVYTVPLGGADMYQGLVPIQYVVVNGDKTLDYTQADPGSASVPSLGAVVRNMSGIAGKTLSFVGNGIEVDRVTFVNDAEDVAAGAHGIAGEKITLQVGATAEEFAGMRASGILTDEDGSENRALTVGGVELSSAALVIRDEDGVKFTTGVLNGDADSSIAGEIHINGAGGFFSGKADTLAGGADIVLESGAEQSFARGEGLRISGSAGSATLAGNTLGALETTGADIRLTPSGSTTAPSPVALEERSSMQGGTLTATVDADRAFGGEGAESAIFSGASIALQGTHLVLNSAASAGTMVADVDLSRTDGFVITQLHEQGQGSAAGVSVSFASGLLHKYFGNATVQGNQVLASRNASYYANAAAVSPNGGAGLALADAALVAFNPQAGANSASLPDLAALLNSLDASIAAGDRAGADRLGATFAGAEAAGMGMAFAHDMERQLRAIRNRTTTMGADDEYVNPDMPYFNAWINAEGDYRRVNRDGTAPGYTLSSWGGTLGADADISPQLTAGLAFTAMYGDYRAVSNGVAQGDLDSYYVTLFGRFGGRSAWVHTLVASVGVADASLKRTVTHANGSYTAEGDTTGMGFGLLYELGYTIALNEEATTCLQPVLNLSYVHTALDGYRESGSDAALNFGNRKMDSFTVGLGARLQTQVGETVYNRTSMFESRALLKFTTGDRHSSMHTALASLPEMQARVKSEEQGAIGAELGAGLSVPLGAQSGTLFFDASLEAYSGYTNVNATVGWRINF</sequence>
<organism evidence="4 5">
    <name type="scientific">Candidatus Akkermansia intestinigallinarum</name>
    <dbReference type="NCBI Taxonomy" id="2838431"/>
    <lineage>
        <taxon>Bacteria</taxon>
        <taxon>Pseudomonadati</taxon>
        <taxon>Verrucomicrobiota</taxon>
        <taxon>Verrucomicrobiia</taxon>
        <taxon>Verrucomicrobiales</taxon>
        <taxon>Akkermansiaceae</taxon>
        <taxon>Akkermansia</taxon>
    </lineage>
</organism>
<dbReference type="Pfam" id="PF03797">
    <property type="entry name" value="Autotransporter"/>
    <property type="match status" value="1"/>
</dbReference>
<dbReference type="Proteomes" id="UP000823964">
    <property type="component" value="Unassembled WGS sequence"/>
</dbReference>
<comment type="caution">
    <text evidence="4">The sequence shown here is derived from an EMBL/GenBank/DDBJ whole genome shotgun (WGS) entry which is preliminary data.</text>
</comment>
<evidence type="ECO:0000313" key="5">
    <source>
        <dbReference type="Proteomes" id="UP000823964"/>
    </source>
</evidence>
<dbReference type="Gene3D" id="2.40.128.130">
    <property type="entry name" value="Autotransporter beta-domain"/>
    <property type="match status" value="1"/>
</dbReference>
<dbReference type="PROSITE" id="PS51208">
    <property type="entry name" value="AUTOTRANSPORTER"/>
    <property type="match status" value="1"/>
</dbReference>
<dbReference type="InterPro" id="IPR005546">
    <property type="entry name" value="Autotransporte_beta"/>
</dbReference>
<reference evidence="4" key="2">
    <citation type="submission" date="2021-04" db="EMBL/GenBank/DDBJ databases">
        <authorList>
            <person name="Gilroy R."/>
        </authorList>
    </citation>
    <scope>NUCLEOTIDE SEQUENCE</scope>
    <source>
        <strain evidence="4">14975</strain>
    </source>
</reference>
<protein>
    <submittedName>
        <fullName evidence="4">Autotransporter domain-containing protein</fullName>
    </submittedName>
</protein>
<dbReference type="InterPro" id="IPR036709">
    <property type="entry name" value="Autotransporte_beta_dom_sf"/>
</dbReference>
<dbReference type="InterPro" id="IPR011050">
    <property type="entry name" value="Pectin_lyase_fold/virulence"/>
</dbReference>
<evidence type="ECO:0000256" key="2">
    <source>
        <dbReference type="SAM" id="SignalP"/>
    </source>
</evidence>
<accession>A0A9D1VAJ3</accession>
<reference evidence="4" key="1">
    <citation type="journal article" date="2021" name="PeerJ">
        <title>Extensive microbial diversity within the chicken gut microbiome revealed by metagenomics and culture.</title>
        <authorList>
            <person name="Gilroy R."/>
            <person name="Ravi A."/>
            <person name="Getino M."/>
            <person name="Pursley I."/>
            <person name="Horton D.L."/>
            <person name="Alikhan N.F."/>
            <person name="Baker D."/>
            <person name="Gharbi K."/>
            <person name="Hall N."/>
            <person name="Watson M."/>
            <person name="Adriaenssens E.M."/>
            <person name="Foster-Nyarko E."/>
            <person name="Jarju S."/>
            <person name="Secka A."/>
            <person name="Antonio M."/>
            <person name="Oren A."/>
            <person name="Chaudhuri R.R."/>
            <person name="La Ragione R."/>
            <person name="Hildebrand F."/>
            <person name="Pallen M.J."/>
        </authorList>
    </citation>
    <scope>NUCLEOTIDE SEQUENCE</scope>
    <source>
        <strain evidence="4">14975</strain>
    </source>
</reference>
<dbReference type="SUPFAM" id="SSF54001">
    <property type="entry name" value="Cysteine proteinases"/>
    <property type="match status" value="1"/>
</dbReference>
<dbReference type="SUPFAM" id="SSF51126">
    <property type="entry name" value="Pectin lyase-like"/>
    <property type="match status" value="1"/>
</dbReference>
<name>A0A9D1VAJ3_9BACT</name>
<dbReference type="Gene3D" id="3.90.70.10">
    <property type="entry name" value="Cysteine proteinases"/>
    <property type="match status" value="1"/>
</dbReference>
<evidence type="ECO:0000256" key="1">
    <source>
        <dbReference type="SAM" id="MobiDB-lite"/>
    </source>
</evidence>
<feature type="region of interest" description="Disordered" evidence="1">
    <location>
        <begin position="1529"/>
        <end position="1553"/>
    </location>
</feature>
<keyword evidence="2" id="KW-0732">Signal</keyword>
<evidence type="ECO:0000259" key="3">
    <source>
        <dbReference type="PROSITE" id="PS51208"/>
    </source>
</evidence>
<evidence type="ECO:0000313" key="4">
    <source>
        <dbReference type="EMBL" id="HIX19419.1"/>
    </source>
</evidence>